<dbReference type="EMBL" id="JACAZH010000040">
    <property type="protein sequence ID" value="KAF7335860.1"/>
    <property type="molecule type" value="Genomic_DNA"/>
</dbReference>
<reference evidence="1" key="1">
    <citation type="submission" date="2020-05" db="EMBL/GenBank/DDBJ databases">
        <title>Mycena genomes resolve the evolution of fungal bioluminescence.</title>
        <authorList>
            <person name="Tsai I.J."/>
        </authorList>
    </citation>
    <scope>NUCLEOTIDE SEQUENCE</scope>
    <source>
        <strain evidence="1">160909Yilan</strain>
    </source>
</reference>
<comment type="caution">
    <text evidence="1">The sequence shown here is derived from an EMBL/GenBank/DDBJ whole genome shotgun (WGS) entry which is preliminary data.</text>
</comment>
<evidence type="ECO:0000313" key="1">
    <source>
        <dbReference type="EMBL" id="KAF7335860.1"/>
    </source>
</evidence>
<name>A0A8H7CFW8_9AGAR</name>
<dbReference type="Proteomes" id="UP000623467">
    <property type="component" value="Unassembled WGS sequence"/>
</dbReference>
<dbReference type="AlphaFoldDB" id="A0A8H7CFW8"/>
<accession>A0A8H7CFW8</accession>
<sequence>MEAVAHCNEWLVRPVDPANVEAVSEKRGVQMYTPLSNRIRPIIDLIVPPLIVADTLLHISDSNPRPPVARAARRIDVSLSQCIVSILKPKTNGPLYSFVLIAATRDLLDFWRGLQLSNSLLTVIRNLAHSDPACRVVEASSRMRKSLLHSLAAVTNAGLTSFKPLTIDDFGIIWTDRGLRVGRVEALYSKGGGKNGKHSAVTDHDNISAFSYIGVQVFELAHARNFRAFPTATSFLHTYQYLQLPPFQFLCRLSGKPAVHASGLELTSGDAKLFKELSSAIRAL</sequence>
<protein>
    <submittedName>
        <fullName evidence="1">Uncharacterized protein</fullName>
    </submittedName>
</protein>
<proteinExistence type="predicted"/>
<keyword evidence="2" id="KW-1185">Reference proteome</keyword>
<dbReference type="OrthoDB" id="3065650at2759"/>
<gene>
    <name evidence="1" type="ORF">MSAN_02332500</name>
</gene>
<organism evidence="1 2">
    <name type="scientific">Mycena sanguinolenta</name>
    <dbReference type="NCBI Taxonomy" id="230812"/>
    <lineage>
        <taxon>Eukaryota</taxon>
        <taxon>Fungi</taxon>
        <taxon>Dikarya</taxon>
        <taxon>Basidiomycota</taxon>
        <taxon>Agaricomycotina</taxon>
        <taxon>Agaricomycetes</taxon>
        <taxon>Agaricomycetidae</taxon>
        <taxon>Agaricales</taxon>
        <taxon>Marasmiineae</taxon>
        <taxon>Mycenaceae</taxon>
        <taxon>Mycena</taxon>
    </lineage>
</organism>
<evidence type="ECO:0000313" key="2">
    <source>
        <dbReference type="Proteomes" id="UP000623467"/>
    </source>
</evidence>